<sequence>MHQPQKRQTTRTPATQIQVSSQKSAESLSAHFSIELGDIRHTIPTNGMYNVGVFDSIIEGEAYGAQCAP</sequence>
<feature type="compositionally biased region" description="Polar residues" evidence="1">
    <location>
        <begin position="10"/>
        <end position="23"/>
    </location>
</feature>
<proteinExistence type="predicted"/>
<organism evidence="2 3">
    <name type="scientific">Bifidobacterium pseudocatenulatum</name>
    <dbReference type="NCBI Taxonomy" id="28026"/>
    <lineage>
        <taxon>Bacteria</taxon>
        <taxon>Bacillati</taxon>
        <taxon>Actinomycetota</taxon>
        <taxon>Actinomycetes</taxon>
        <taxon>Bifidobacteriales</taxon>
        <taxon>Bifidobacteriaceae</taxon>
        <taxon>Bifidobacterium</taxon>
    </lineage>
</organism>
<comment type="caution">
    <text evidence="2">The sequence shown here is derived from an EMBL/GenBank/DDBJ whole genome shotgun (WGS) entry which is preliminary data.</text>
</comment>
<dbReference type="Proteomes" id="UP000216789">
    <property type="component" value="Unassembled WGS sequence"/>
</dbReference>
<evidence type="ECO:0000256" key="1">
    <source>
        <dbReference type="SAM" id="MobiDB-lite"/>
    </source>
</evidence>
<accession>A0A267WN63</accession>
<dbReference type="EMBL" id="MNLB01000002">
    <property type="protein sequence ID" value="PAC74070.1"/>
    <property type="molecule type" value="Genomic_DNA"/>
</dbReference>
<name>A0A267WN63_BIFPS</name>
<protein>
    <submittedName>
        <fullName evidence="2">Uncharacterized protein</fullName>
    </submittedName>
</protein>
<evidence type="ECO:0000313" key="3">
    <source>
        <dbReference type="Proteomes" id="UP000216789"/>
    </source>
</evidence>
<reference evidence="2 3" key="1">
    <citation type="journal article" date="2017" name="ISME J.">
        <title>Unveiling bifidobacterial biogeography across the mammalian branch of the tree of life.</title>
        <authorList>
            <person name="Milani C."/>
            <person name="Mangifesta M."/>
            <person name="Mancabelli L."/>
            <person name="Lugli G.A."/>
            <person name="James K."/>
            <person name="Duranti S."/>
            <person name="Turroni F."/>
            <person name="Ferrario C."/>
            <person name="Ossiprandi M.C."/>
            <person name="van Sinderen D."/>
            <person name="Ventura M."/>
        </authorList>
    </citation>
    <scope>NUCLEOTIDE SEQUENCE [LARGE SCALE GENOMIC DNA]</scope>
    <source>
        <strain evidence="2 3">1E</strain>
    </source>
</reference>
<dbReference type="AlphaFoldDB" id="A0A267WN63"/>
<feature type="region of interest" description="Disordered" evidence="1">
    <location>
        <begin position="1"/>
        <end position="23"/>
    </location>
</feature>
<evidence type="ECO:0000313" key="2">
    <source>
        <dbReference type="EMBL" id="PAC74070.1"/>
    </source>
</evidence>
<gene>
    <name evidence="2" type="ORF">BPS1E_0693</name>
</gene>